<dbReference type="EMBL" id="JAVREP010000036">
    <property type="protein sequence ID" value="MDT0332096.1"/>
    <property type="molecule type" value="Genomic_DNA"/>
</dbReference>
<evidence type="ECO:0000313" key="1">
    <source>
        <dbReference type="EMBL" id="MDT0332096.1"/>
    </source>
</evidence>
<evidence type="ECO:0000313" key="2">
    <source>
        <dbReference type="Proteomes" id="UP001183390"/>
    </source>
</evidence>
<organism evidence="1 2">
    <name type="scientific">Nocardiopsis lambiniae</name>
    <dbReference type="NCBI Taxonomy" id="3075539"/>
    <lineage>
        <taxon>Bacteria</taxon>
        <taxon>Bacillati</taxon>
        <taxon>Actinomycetota</taxon>
        <taxon>Actinomycetes</taxon>
        <taxon>Streptosporangiales</taxon>
        <taxon>Nocardiopsidaceae</taxon>
        <taxon>Nocardiopsis</taxon>
    </lineage>
</organism>
<dbReference type="Proteomes" id="UP001183390">
    <property type="component" value="Unassembled WGS sequence"/>
</dbReference>
<gene>
    <name evidence="1" type="ORF">RM479_27110</name>
</gene>
<keyword evidence="2" id="KW-1185">Reference proteome</keyword>
<sequence>MRSMGGVSVERARTLGEVVRAVAGCATVPDRLVVERALTRVLAGTPVEEFVDAEGLARVLVAAVAGARSGAGVDPVGAERALAALEQVAEVASVVHTLDPRARRALRIRLRHRAAAGALG</sequence>
<dbReference type="RefSeq" id="WP_311514530.1">
    <property type="nucleotide sequence ID" value="NZ_JAVREP010000036.1"/>
</dbReference>
<proteinExistence type="predicted"/>
<name>A0ABU2MIL9_9ACTN</name>
<accession>A0ABU2MIL9</accession>
<protein>
    <submittedName>
        <fullName evidence="1">Uncharacterized protein</fullName>
    </submittedName>
</protein>
<reference evidence="2" key="1">
    <citation type="submission" date="2023-07" db="EMBL/GenBank/DDBJ databases">
        <title>30 novel species of actinomycetes from the DSMZ collection.</title>
        <authorList>
            <person name="Nouioui I."/>
        </authorList>
    </citation>
    <scope>NUCLEOTIDE SEQUENCE [LARGE SCALE GENOMIC DNA]</scope>
    <source>
        <strain evidence="2">DSM 44743</strain>
    </source>
</reference>
<comment type="caution">
    <text evidence="1">The sequence shown here is derived from an EMBL/GenBank/DDBJ whole genome shotgun (WGS) entry which is preliminary data.</text>
</comment>